<feature type="domain" description="K Homology" evidence="5">
    <location>
        <begin position="156"/>
        <end position="225"/>
    </location>
</feature>
<dbReference type="InterPro" id="IPR004088">
    <property type="entry name" value="KH_dom_type_1"/>
</dbReference>
<evidence type="ECO:0000259" key="5">
    <source>
        <dbReference type="SMART" id="SM00322"/>
    </source>
</evidence>
<dbReference type="RefSeq" id="XP_033233598.1">
    <property type="nucleotide sequence ID" value="XM_033377707.1"/>
</dbReference>
<dbReference type="FunFam" id="3.30.1370.10:FF:000018">
    <property type="entry name" value="vigilin isoform X1"/>
    <property type="match status" value="1"/>
</dbReference>
<feature type="domain" description="K Homology" evidence="5">
    <location>
        <begin position="407"/>
        <end position="473"/>
    </location>
</feature>
<evidence type="ECO:0000256" key="3">
    <source>
        <dbReference type="SAM" id="Coils"/>
    </source>
</evidence>
<dbReference type="InterPro" id="IPR004087">
    <property type="entry name" value="KH_dom"/>
</dbReference>
<dbReference type="SUPFAM" id="SSF54791">
    <property type="entry name" value="Eukaryotic type KH-domain (KH-domain type I)"/>
    <property type="match status" value="7"/>
</dbReference>
<dbReference type="CDD" id="cd22417">
    <property type="entry name" value="KH-I_Vigilin_rpt14"/>
    <property type="match status" value="1"/>
</dbReference>
<keyword evidence="3" id="KW-0175">Coiled coil</keyword>
<dbReference type="PROSITE" id="PS50084">
    <property type="entry name" value="KH_TYPE_1"/>
    <property type="match status" value="8"/>
</dbReference>
<dbReference type="AlphaFoldDB" id="A0A6I8VRS3"/>
<protein>
    <submittedName>
        <fullName evidence="7">Vigilin isoform X2</fullName>
    </submittedName>
</protein>
<dbReference type="GO" id="GO:0003729">
    <property type="term" value="F:mRNA binding"/>
    <property type="evidence" value="ECO:0007669"/>
    <property type="project" value="TreeGrafter"/>
</dbReference>
<dbReference type="CDD" id="cd22411">
    <property type="entry name" value="KH-I_Vigilin_rpt8"/>
    <property type="match status" value="1"/>
</dbReference>
<evidence type="ECO:0000313" key="7">
    <source>
        <dbReference type="RefSeq" id="XP_033233598.1"/>
    </source>
</evidence>
<dbReference type="Bgee" id="FBgn0078708">
    <property type="expression patterns" value="Expressed in female reproductive system and 2 other cell types or tissues"/>
</dbReference>
<dbReference type="Gene3D" id="3.30.1370.10">
    <property type="entry name" value="K Homology domain, type 1"/>
    <property type="match status" value="8"/>
</dbReference>
<dbReference type="PANTHER" id="PTHR10627">
    <property type="entry name" value="SCP160"/>
    <property type="match status" value="1"/>
</dbReference>
<organism evidence="6 7">
    <name type="scientific">Drosophila pseudoobscura pseudoobscura</name>
    <name type="common">Fruit fly</name>
    <dbReference type="NCBI Taxonomy" id="46245"/>
    <lineage>
        <taxon>Eukaryota</taxon>
        <taxon>Metazoa</taxon>
        <taxon>Ecdysozoa</taxon>
        <taxon>Arthropoda</taxon>
        <taxon>Hexapoda</taxon>
        <taxon>Insecta</taxon>
        <taxon>Pterygota</taxon>
        <taxon>Neoptera</taxon>
        <taxon>Endopterygota</taxon>
        <taxon>Diptera</taxon>
        <taxon>Brachycera</taxon>
        <taxon>Muscomorpha</taxon>
        <taxon>Ephydroidea</taxon>
        <taxon>Drosophilidae</taxon>
        <taxon>Drosophila</taxon>
        <taxon>Sophophora</taxon>
    </lineage>
</organism>
<evidence type="ECO:0000313" key="6">
    <source>
        <dbReference type="Proteomes" id="UP000001819"/>
    </source>
</evidence>
<dbReference type="CDD" id="cd22416">
    <property type="entry name" value="KH-I_Vigilin_rpt13"/>
    <property type="match status" value="1"/>
</dbReference>
<keyword evidence="2" id="KW-0694">RNA-binding</keyword>
<feature type="region of interest" description="Disordered" evidence="4">
    <location>
        <begin position="685"/>
        <end position="730"/>
    </location>
</feature>
<feature type="coiled-coil region" evidence="3">
    <location>
        <begin position="59"/>
        <end position="86"/>
    </location>
</feature>
<dbReference type="InterPro" id="IPR036612">
    <property type="entry name" value="KH_dom_type_1_sf"/>
</dbReference>
<dbReference type="Proteomes" id="UP000001819">
    <property type="component" value="Chromosome 3"/>
</dbReference>
<dbReference type="PANTHER" id="PTHR10627:SF31">
    <property type="entry name" value="DODECA-SATELLITE-BINDING PROTEIN 1, ISOFORM A"/>
    <property type="match status" value="1"/>
</dbReference>
<sequence length="730" mass="80016">MKLVKEIQESSHIIEVPIFKQFHKFVIGKGGANIKKIRDETQTKIDLPAEGDTNEVIVITGKKENVLEAKERIQKIQNELSDIVSEEVQIPPKYYNSIIGTGGKLISSIMEECGGVSIKFPNSDSKSDKVTIRGPKDDVEKAKGQLLELANERQLASFTAEVRAKQQHHKFLIGKNGASIRKIRDATGARIIFPSNEDTDKEVITIIGKEDSVKKAKEQLEAIIKECDEVTEGEVAVDPKHHKYFVAKRGLILHRIAEENGGVMISFPRAGTNSDKVTLKGAKDCIEAAKQRIEEIVADLEAQTTIEVIIPQRQHRTIMGARGFKVQQVTSEFDVQIKFPDRDATDPVEGLTNGGLNGEGQEGEAAEQSSGAVDGAEPVRQCDVIRITGRIDKCEAAKQALLDLIPIEEELSVPFDLHRTIIGPRGANVRQFMSKHDVHVELPPSELKSDIIKVSGTPAHVAEAKEALEKMIEDFEADRADRELRSFVLQLDVDQEYHSKLIGRHGAVINKLRADHDVNISLPKRDDPNQRIISITGYQAKAEAARDAILEIVGDLQTLHREVIEIDTRVHSHIIGQRGRTIRKIIEDYKVDIKFPSSDDAQNNPNAVTIIGKEEDVENAKDVLLSMAEDYERDYLENLPPSPQPQTVGAFLTGTGGNASSGSGGAGGGAGAGANENGFIIKDAPWEKQKQQAKNLTAPNTQSQEDFPNFAAGGAPVASTPITSVWGPKN</sequence>
<dbReference type="CDD" id="cd22413">
    <property type="entry name" value="KH-I_Vigilin_rpt10"/>
    <property type="match status" value="1"/>
</dbReference>
<dbReference type="CDD" id="cd22415">
    <property type="entry name" value="KH-I_Vigilin_rpt12"/>
    <property type="match status" value="1"/>
</dbReference>
<proteinExistence type="predicted"/>
<feature type="domain" description="K Homology" evidence="5">
    <location>
        <begin position="485"/>
        <end position="554"/>
    </location>
</feature>
<dbReference type="CDD" id="cd22418">
    <property type="entry name" value="KH-I_Vigilin_rpt15"/>
    <property type="match status" value="1"/>
</dbReference>
<evidence type="ECO:0000256" key="4">
    <source>
        <dbReference type="SAM" id="MobiDB-lite"/>
    </source>
</evidence>
<dbReference type="CDD" id="cd22412">
    <property type="entry name" value="KH-I_Vigilin_rpt9"/>
    <property type="match status" value="1"/>
</dbReference>
<feature type="domain" description="K Homology" evidence="5">
    <location>
        <begin position="558"/>
        <end position="629"/>
    </location>
</feature>
<gene>
    <name evidence="7" type="primary">Dp1</name>
</gene>
<name>A0A6I8VRS3_DROPS</name>
<dbReference type="CDD" id="cd22414">
    <property type="entry name" value="KH-I_Vigilin_rpt11"/>
    <property type="match status" value="1"/>
</dbReference>
<feature type="compositionally biased region" description="Polar residues" evidence="4">
    <location>
        <begin position="692"/>
        <end position="706"/>
    </location>
</feature>
<evidence type="ECO:0000256" key="1">
    <source>
        <dbReference type="ARBA" id="ARBA00022737"/>
    </source>
</evidence>
<dbReference type="FunFam" id="3.30.1370.10:FF:000067">
    <property type="entry name" value="High density lipoprotein binding protein"/>
    <property type="match status" value="1"/>
</dbReference>
<accession>A0A6I8VRS3</accession>
<dbReference type="Pfam" id="PF00013">
    <property type="entry name" value="KH_1"/>
    <property type="match status" value="8"/>
</dbReference>
<dbReference type="ExpressionAtlas" id="A0A6I8VRS3">
    <property type="expression patterns" value="baseline"/>
</dbReference>
<dbReference type="GO" id="GO:0010468">
    <property type="term" value="P:regulation of gene expression"/>
    <property type="evidence" value="ECO:0007669"/>
    <property type="project" value="UniProtKB-ARBA"/>
</dbReference>
<dbReference type="FunFam" id="3.30.1370.10:FF:000152">
    <property type="entry name" value="Vigilin 1"/>
    <property type="match status" value="1"/>
</dbReference>
<feature type="domain" description="K Homology" evidence="5">
    <location>
        <begin position="10"/>
        <end position="78"/>
    </location>
</feature>
<feature type="domain" description="K Homology" evidence="5">
    <location>
        <begin position="302"/>
        <end position="406"/>
    </location>
</feature>
<keyword evidence="1" id="KW-0677">Repeat</keyword>
<dbReference type="SMART" id="SM00322">
    <property type="entry name" value="KH"/>
    <property type="match status" value="8"/>
</dbReference>
<reference evidence="6" key="1">
    <citation type="submission" date="2024-06" db="UniProtKB">
        <authorList>
            <consortium name="RefSeq"/>
        </authorList>
    </citation>
    <scope>NUCLEOTIDE SEQUENCE [LARGE SCALE GENOMIC DNA]</scope>
    <source>
        <strain evidence="6">MV2-25</strain>
    </source>
</reference>
<keyword evidence="6" id="KW-1185">Reference proteome</keyword>
<feature type="domain" description="K Homology" evidence="5">
    <location>
        <begin position="82"/>
        <end position="151"/>
    </location>
</feature>
<feature type="coiled-coil region" evidence="3">
    <location>
        <begin position="206"/>
        <end position="233"/>
    </location>
</feature>
<evidence type="ECO:0000256" key="2">
    <source>
        <dbReference type="PROSITE-ProRule" id="PRU00117"/>
    </source>
</evidence>
<feature type="domain" description="K Homology" evidence="5">
    <location>
        <begin position="229"/>
        <end position="298"/>
    </location>
</feature>
<feature type="region of interest" description="Disordered" evidence="4">
    <location>
        <begin position="342"/>
        <end position="375"/>
    </location>
</feature>
<reference evidence="7" key="2">
    <citation type="submission" date="2025-08" db="UniProtKB">
        <authorList>
            <consortium name="RefSeq"/>
        </authorList>
    </citation>
    <scope>IDENTIFICATION</scope>
    <source>
        <strain evidence="7">MV-25-SWS-2005</strain>
        <tissue evidence="7">Whole body</tissue>
    </source>
</reference>